<name>A0A432WEQ4_9GAMM</name>
<proteinExistence type="predicted"/>
<dbReference type="AlphaFoldDB" id="A0A432WEQ4"/>
<dbReference type="EMBL" id="PIPM01000008">
    <property type="protein sequence ID" value="RUO31359.1"/>
    <property type="molecule type" value="Genomic_DNA"/>
</dbReference>
<reference evidence="1 2" key="1">
    <citation type="journal article" date="2011" name="Front. Microbiol.">
        <title>Genomic signatures of strain selection and enhancement in Bacillus atrophaeus var. globigii, a historical biowarfare simulant.</title>
        <authorList>
            <person name="Gibbons H.S."/>
            <person name="Broomall S.M."/>
            <person name="McNew L.A."/>
            <person name="Daligault H."/>
            <person name="Chapman C."/>
            <person name="Bruce D."/>
            <person name="Karavis M."/>
            <person name="Krepps M."/>
            <person name="McGregor P.A."/>
            <person name="Hong C."/>
            <person name="Park K.H."/>
            <person name="Akmal A."/>
            <person name="Feldman A."/>
            <person name="Lin J.S."/>
            <person name="Chang W.E."/>
            <person name="Higgs B.W."/>
            <person name="Demirev P."/>
            <person name="Lindquist J."/>
            <person name="Liem A."/>
            <person name="Fochler E."/>
            <person name="Read T.D."/>
            <person name="Tapia R."/>
            <person name="Johnson S."/>
            <person name="Bishop-Lilly K.A."/>
            <person name="Detter C."/>
            <person name="Han C."/>
            <person name="Sozhamannan S."/>
            <person name="Rosenzweig C.N."/>
            <person name="Skowronski E.W."/>
        </authorList>
    </citation>
    <scope>NUCLEOTIDE SEQUENCE [LARGE SCALE GENOMIC DNA]</scope>
    <source>
        <strain evidence="1 2">GYP-17</strain>
    </source>
</reference>
<dbReference type="RefSeq" id="WP_126777178.1">
    <property type="nucleotide sequence ID" value="NZ_PIPM01000008.1"/>
</dbReference>
<comment type="caution">
    <text evidence="1">The sequence shown here is derived from an EMBL/GenBank/DDBJ whole genome shotgun (WGS) entry which is preliminary data.</text>
</comment>
<dbReference type="Proteomes" id="UP000288405">
    <property type="component" value="Unassembled WGS sequence"/>
</dbReference>
<dbReference type="InterPro" id="IPR018636">
    <property type="entry name" value="DUF2058"/>
</dbReference>
<sequence length="180" mass="20400">MKNALQEQLLKAGLADAKKLKSLNKEKHRAKKQAGKKHVVVNEATRLAEEKRQQQIARDQALNQQRKVESEQRAIAAQVKQLIDVNRVSGEGDITFNFADGAIVKRIYVTQKHHNEISRGQLAIVRDQKAYALVPAQVAEKIQQRMPDVVVLLNTEAEHSDSPTEDDPYADYQIPDDLMW</sequence>
<evidence type="ECO:0000313" key="1">
    <source>
        <dbReference type="EMBL" id="RUO31359.1"/>
    </source>
</evidence>
<dbReference type="Pfam" id="PF09831">
    <property type="entry name" value="DUF2058"/>
    <property type="match status" value="1"/>
</dbReference>
<keyword evidence="2" id="KW-1185">Reference proteome</keyword>
<evidence type="ECO:0000313" key="2">
    <source>
        <dbReference type="Proteomes" id="UP000288405"/>
    </source>
</evidence>
<organism evidence="1 2">
    <name type="scientific">Aliidiomarina sanyensis</name>
    <dbReference type="NCBI Taxonomy" id="1249555"/>
    <lineage>
        <taxon>Bacteria</taxon>
        <taxon>Pseudomonadati</taxon>
        <taxon>Pseudomonadota</taxon>
        <taxon>Gammaproteobacteria</taxon>
        <taxon>Alteromonadales</taxon>
        <taxon>Idiomarinaceae</taxon>
        <taxon>Aliidiomarina</taxon>
    </lineage>
</organism>
<dbReference type="OrthoDB" id="5294470at2"/>
<accession>A0A432WEQ4</accession>
<gene>
    <name evidence="1" type="ORF">CWE11_08415</name>
</gene>
<protein>
    <submittedName>
        <fullName evidence="1">DUF2058 domain-containing protein</fullName>
    </submittedName>
</protein>